<dbReference type="PANTHER" id="PTHR21666">
    <property type="entry name" value="PEPTIDASE-RELATED"/>
    <property type="match status" value="1"/>
</dbReference>
<reference evidence="3 5" key="1">
    <citation type="submission" date="2020-01" db="EMBL/GenBank/DDBJ databases">
        <title>the WGS Modestobacter muralis CPCC 204518.</title>
        <authorList>
            <person name="Jiang Z."/>
        </authorList>
    </citation>
    <scope>NUCLEOTIDE SEQUENCE [LARGE SCALE GENOMIC DNA]</scope>
    <source>
        <strain evidence="3 5">DSM 100205</strain>
    </source>
</reference>
<dbReference type="InterPro" id="IPR016047">
    <property type="entry name" value="M23ase_b-sheet_dom"/>
</dbReference>
<dbReference type="InterPro" id="IPR050570">
    <property type="entry name" value="Cell_wall_metabolism_enzyme"/>
</dbReference>
<dbReference type="Gene3D" id="2.70.70.10">
    <property type="entry name" value="Glucose Permease (Domain IIA)"/>
    <property type="match status" value="1"/>
</dbReference>
<evidence type="ECO:0000256" key="1">
    <source>
        <dbReference type="SAM" id="MobiDB-lite"/>
    </source>
</evidence>
<protein>
    <submittedName>
        <fullName evidence="3">M23 family metallopeptidase</fullName>
    </submittedName>
</protein>
<evidence type="ECO:0000259" key="2">
    <source>
        <dbReference type="Pfam" id="PF01551"/>
    </source>
</evidence>
<evidence type="ECO:0000313" key="5">
    <source>
        <dbReference type="Proteomes" id="UP000468828"/>
    </source>
</evidence>
<evidence type="ECO:0000313" key="6">
    <source>
        <dbReference type="Proteomes" id="UP000471152"/>
    </source>
</evidence>
<dbReference type="EMBL" id="JAAGWB010000013">
    <property type="protein sequence ID" value="NEN50183.1"/>
    <property type="molecule type" value="Genomic_DNA"/>
</dbReference>
<feature type="compositionally biased region" description="Basic and acidic residues" evidence="1">
    <location>
        <begin position="282"/>
        <end position="300"/>
    </location>
</feature>
<keyword evidence="5" id="KW-1185">Reference proteome</keyword>
<dbReference type="InterPro" id="IPR011055">
    <property type="entry name" value="Dup_hybrid_motif"/>
</dbReference>
<feature type="domain" description="M23ase beta-sheet core" evidence="2">
    <location>
        <begin position="351"/>
        <end position="440"/>
    </location>
</feature>
<feature type="region of interest" description="Disordered" evidence="1">
    <location>
        <begin position="282"/>
        <end position="334"/>
    </location>
</feature>
<comment type="caution">
    <text evidence="3">The sequence shown here is derived from an EMBL/GenBank/DDBJ whole genome shotgun (WGS) entry which is preliminary data.</text>
</comment>
<gene>
    <name evidence="4" type="ORF">G3R41_04395</name>
    <name evidence="3" type="ORF">GCU67_04395</name>
</gene>
<dbReference type="EMBL" id="JAAGWH010000013">
    <property type="protein sequence ID" value="NEK93416.1"/>
    <property type="molecule type" value="Genomic_DNA"/>
</dbReference>
<dbReference type="SUPFAM" id="SSF51261">
    <property type="entry name" value="Duplicated hybrid motif"/>
    <property type="match status" value="1"/>
</dbReference>
<proteinExistence type="predicted"/>
<name>A0A6P0ERJ0_9ACTN</name>
<dbReference type="AlphaFoldDB" id="A0A6P0ERJ0"/>
<organism evidence="3 5">
    <name type="scientific">Modestobacter muralis</name>
    <dbReference type="NCBI Taxonomy" id="1608614"/>
    <lineage>
        <taxon>Bacteria</taxon>
        <taxon>Bacillati</taxon>
        <taxon>Actinomycetota</taxon>
        <taxon>Actinomycetes</taxon>
        <taxon>Geodermatophilales</taxon>
        <taxon>Geodermatophilaceae</taxon>
        <taxon>Modestobacter</taxon>
    </lineage>
</organism>
<dbReference type="Proteomes" id="UP000471152">
    <property type="component" value="Unassembled WGS sequence"/>
</dbReference>
<dbReference type="PANTHER" id="PTHR21666:SF270">
    <property type="entry name" value="MUREIN HYDROLASE ACTIVATOR ENVC"/>
    <property type="match status" value="1"/>
</dbReference>
<dbReference type="Pfam" id="PF01551">
    <property type="entry name" value="Peptidase_M23"/>
    <property type="match status" value="1"/>
</dbReference>
<sequence>MPRLVLRPSPAPPCPAPGRLPRASRWLARTACGGLAAALAVTAVLGAGGGTAWADPVNPSDEQLEGAAAAQAAATAEVARITGLVADAEARLEQVQFQAEAAGTAYLAAEEARQLAEAAAQQTARDLQVAAEAVTASQTRIADFSRDTYKNGSELTSEMALLDADGPTELIQKAAILDYVGDHQVDVLGMLEDARVQQAAADAAAQDARDDKAAAEAAAEAAKAAADQQLAAQQTALTQAAEQKAQLDQQLQDAEVALLELQGARNAFQAWQAQKAAEEKARQEEEARIRAQAEEDDRRARAAAAADASTEEDAADTSTDSGAGQDDGGSGYVRPAVGRTSSCYGARWGVTHYGVDIAAPIGTPIYAAATGVVERAGPATGFGLAVYIRGDDGAITVYGHINRYFVADGERVRAGERIAEVGNRGQSTGPHVHFEVHPNGLMYGGQVDPVPWLRARGITIRGC</sequence>
<evidence type="ECO:0000313" key="3">
    <source>
        <dbReference type="EMBL" id="NEK93416.1"/>
    </source>
</evidence>
<dbReference type="CDD" id="cd12797">
    <property type="entry name" value="M23_peptidase"/>
    <property type="match status" value="1"/>
</dbReference>
<evidence type="ECO:0000313" key="4">
    <source>
        <dbReference type="EMBL" id="NEN50183.1"/>
    </source>
</evidence>
<reference evidence="4 6" key="2">
    <citation type="submission" date="2020-02" db="EMBL/GenBank/DDBJ databases">
        <title>The WGS of Modestobacter muralis DSM 100205.</title>
        <authorList>
            <person name="Jiang Z."/>
        </authorList>
    </citation>
    <scope>NUCLEOTIDE SEQUENCE [LARGE SCALE GENOMIC DNA]</scope>
    <source>
        <strain evidence="4 6">DSM 100205</strain>
    </source>
</reference>
<dbReference type="Proteomes" id="UP000468828">
    <property type="component" value="Unassembled WGS sequence"/>
</dbReference>
<accession>A0A6P0ERJ0</accession>
<dbReference type="RefSeq" id="WP_163609868.1">
    <property type="nucleotide sequence ID" value="NZ_JAAGWB010000013.1"/>
</dbReference>
<dbReference type="GO" id="GO:0004222">
    <property type="term" value="F:metalloendopeptidase activity"/>
    <property type="evidence" value="ECO:0007669"/>
    <property type="project" value="TreeGrafter"/>
</dbReference>